<sequence>MSFEPPFDIEAAALTLRALANPTRLAVALRLLQGPCTVAMLETDLEARQPNLSQHLAELRETGIVNAERQSRNMIYSLAGDKRRRLVEALHDGFGGEQAGRPVAPPRLSTRPQYQAAVFARIGAR</sequence>
<keyword evidence="3" id="KW-0804">Transcription</keyword>
<name>A0A5R9J079_9PROT</name>
<dbReference type="PROSITE" id="PS50987">
    <property type="entry name" value="HTH_ARSR_2"/>
    <property type="match status" value="1"/>
</dbReference>
<dbReference type="InterPro" id="IPR036390">
    <property type="entry name" value="WH_DNA-bd_sf"/>
</dbReference>
<reference evidence="5 6" key="1">
    <citation type="submission" date="2019-05" db="EMBL/GenBank/DDBJ databases">
        <authorList>
            <person name="Pankratov T."/>
            <person name="Grouzdev D."/>
        </authorList>
    </citation>
    <scope>NUCLEOTIDE SEQUENCE [LARGE SCALE GENOMIC DNA]</scope>
    <source>
        <strain evidence="5 6">KEBCLARHB70R</strain>
    </source>
</reference>
<evidence type="ECO:0000259" key="4">
    <source>
        <dbReference type="PROSITE" id="PS50987"/>
    </source>
</evidence>
<protein>
    <submittedName>
        <fullName evidence="5">Helix-turn-helix transcriptional regulator</fullName>
    </submittedName>
</protein>
<dbReference type="GO" id="GO:0003700">
    <property type="term" value="F:DNA-binding transcription factor activity"/>
    <property type="evidence" value="ECO:0007669"/>
    <property type="project" value="InterPro"/>
</dbReference>
<dbReference type="SUPFAM" id="SSF46785">
    <property type="entry name" value="Winged helix' DNA-binding domain"/>
    <property type="match status" value="1"/>
</dbReference>
<dbReference type="InterPro" id="IPR011991">
    <property type="entry name" value="ArsR-like_HTH"/>
</dbReference>
<dbReference type="AlphaFoldDB" id="A0A5R9J079"/>
<dbReference type="PANTHER" id="PTHR43132">
    <property type="entry name" value="ARSENICAL RESISTANCE OPERON REPRESSOR ARSR-RELATED"/>
    <property type="match status" value="1"/>
</dbReference>
<feature type="domain" description="HTH arsR-type" evidence="4">
    <location>
        <begin position="4"/>
        <end position="98"/>
    </location>
</feature>
<organism evidence="5 6">
    <name type="scientific">Lichenicoccus roseus</name>
    <dbReference type="NCBI Taxonomy" id="2683649"/>
    <lineage>
        <taxon>Bacteria</taxon>
        <taxon>Pseudomonadati</taxon>
        <taxon>Pseudomonadota</taxon>
        <taxon>Alphaproteobacteria</taxon>
        <taxon>Acetobacterales</taxon>
        <taxon>Acetobacteraceae</taxon>
        <taxon>Lichenicoccus</taxon>
    </lineage>
</organism>
<dbReference type="NCBIfam" id="NF033788">
    <property type="entry name" value="HTH_metalloreg"/>
    <property type="match status" value="1"/>
</dbReference>
<dbReference type="CDD" id="cd00090">
    <property type="entry name" value="HTH_ARSR"/>
    <property type="match status" value="1"/>
</dbReference>
<proteinExistence type="predicted"/>
<dbReference type="InterPro" id="IPR001845">
    <property type="entry name" value="HTH_ArsR_DNA-bd_dom"/>
</dbReference>
<dbReference type="PANTHER" id="PTHR43132:SF2">
    <property type="entry name" value="ARSENICAL RESISTANCE OPERON REPRESSOR ARSR-RELATED"/>
    <property type="match status" value="1"/>
</dbReference>
<dbReference type="RefSeq" id="WP_138327442.1">
    <property type="nucleotide sequence ID" value="NZ_VCDI01000008.1"/>
</dbReference>
<dbReference type="PRINTS" id="PR00778">
    <property type="entry name" value="HTHARSR"/>
</dbReference>
<keyword evidence="2" id="KW-0238">DNA-binding</keyword>
<dbReference type="EMBL" id="VCDI01000008">
    <property type="protein sequence ID" value="TLU71085.1"/>
    <property type="molecule type" value="Genomic_DNA"/>
</dbReference>
<accession>A0A5R9J079</accession>
<dbReference type="Proteomes" id="UP000305654">
    <property type="component" value="Unassembled WGS sequence"/>
</dbReference>
<gene>
    <name evidence="5" type="ORF">FE263_18080</name>
</gene>
<keyword evidence="6" id="KW-1185">Reference proteome</keyword>
<dbReference type="InterPro" id="IPR036388">
    <property type="entry name" value="WH-like_DNA-bd_sf"/>
</dbReference>
<evidence type="ECO:0000313" key="6">
    <source>
        <dbReference type="Proteomes" id="UP000305654"/>
    </source>
</evidence>
<dbReference type="InterPro" id="IPR051011">
    <property type="entry name" value="Metal_resp_trans_reg"/>
</dbReference>
<dbReference type="OrthoDB" id="194599at2"/>
<evidence type="ECO:0000256" key="1">
    <source>
        <dbReference type="ARBA" id="ARBA00023015"/>
    </source>
</evidence>
<dbReference type="Pfam" id="PF01022">
    <property type="entry name" value="HTH_5"/>
    <property type="match status" value="1"/>
</dbReference>
<dbReference type="Gene3D" id="1.10.10.10">
    <property type="entry name" value="Winged helix-like DNA-binding domain superfamily/Winged helix DNA-binding domain"/>
    <property type="match status" value="1"/>
</dbReference>
<comment type="caution">
    <text evidence="5">The sequence shown here is derived from an EMBL/GenBank/DDBJ whole genome shotgun (WGS) entry which is preliminary data.</text>
</comment>
<dbReference type="SMART" id="SM00418">
    <property type="entry name" value="HTH_ARSR"/>
    <property type="match status" value="1"/>
</dbReference>
<evidence type="ECO:0000313" key="5">
    <source>
        <dbReference type="EMBL" id="TLU71085.1"/>
    </source>
</evidence>
<evidence type="ECO:0000256" key="3">
    <source>
        <dbReference type="ARBA" id="ARBA00023163"/>
    </source>
</evidence>
<keyword evidence="1" id="KW-0805">Transcription regulation</keyword>
<dbReference type="GO" id="GO:0003677">
    <property type="term" value="F:DNA binding"/>
    <property type="evidence" value="ECO:0007669"/>
    <property type="project" value="UniProtKB-KW"/>
</dbReference>
<evidence type="ECO:0000256" key="2">
    <source>
        <dbReference type="ARBA" id="ARBA00023125"/>
    </source>
</evidence>